<feature type="chain" id="PRO_5006914534" description="Outer membrane protein beta-barrel domain-containing protein" evidence="1">
    <location>
        <begin position="25"/>
        <end position="253"/>
    </location>
</feature>
<evidence type="ECO:0008006" key="4">
    <source>
        <dbReference type="Google" id="ProtNLM"/>
    </source>
</evidence>
<evidence type="ECO:0000256" key="1">
    <source>
        <dbReference type="SAM" id="SignalP"/>
    </source>
</evidence>
<dbReference type="InterPro" id="IPR011250">
    <property type="entry name" value="OMP/PagP_B-barrel"/>
</dbReference>
<protein>
    <recommendedName>
        <fullName evidence="4">Outer membrane protein beta-barrel domain-containing protein</fullName>
    </recommendedName>
</protein>
<feature type="signal peptide" evidence="1">
    <location>
        <begin position="1"/>
        <end position="24"/>
    </location>
</feature>
<dbReference type="AlphaFoldDB" id="A0A0W0V8A2"/>
<dbReference type="EMBL" id="LNYJ01000011">
    <property type="protein sequence ID" value="KTD16375.1"/>
    <property type="molecule type" value="Genomic_DNA"/>
</dbReference>
<keyword evidence="3" id="KW-1185">Reference proteome</keyword>
<dbReference type="PATRIC" id="fig|456.5.peg.720"/>
<comment type="caution">
    <text evidence="2">The sequence shown here is derived from an EMBL/GenBank/DDBJ whole genome shotgun (WGS) entry which is preliminary data.</text>
</comment>
<keyword evidence="1" id="KW-0732">Signal</keyword>
<accession>A0A0W0V8A2</accession>
<dbReference type="SUPFAM" id="SSF56925">
    <property type="entry name" value="OMPA-like"/>
    <property type="match status" value="1"/>
</dbReference>
<dbReference type="OrthoDB" id="5634837at2"/>
<dbReference type="RefSeq" id="WP_058470237.1">
    <property type="nucleotide sequence ID" value="NZ_CAAAIC010000004.1"/>
</dbReference>
<organism evidence="2 3">
    <name type="scientific">Legionella jordanis</name>
    <dbReference type="NCBI Taxonomy" id="456"/>
    <lineage>
        <taxon>Bacteria</taxon>
        <taxon>Pseudomonadati</taxon>
        <taxon>Pseudomonadota</taxon>
        <taxon>Gammaproteobacteria</taxon>
        <taxon>Legionellales</taxon>
        <taxon>Legionellaceae</taxon>
        <taxon>Legionella</taxon>
    </lineage>
</organism>
<evidence type="ECO:0000313" key="2">
    <source>
        <dbReference type="EMBL" id="KTD16375.1"/>
    </source>
</evidence>
<sequence>MDVSFKKFLVSAFIVLTLSNFGFANQISFFASGGPNFSNLKNNRLVAIDEVLTNAYYSQNQTNTEFFGAVGASHTFENTVFSSFKLSLGVAGYFFRLGDVKGTEYPFVNEGLFDTLRYGFHARSNSLMVEAKAIYSAFALKPYALIGVGPSWNKFYDYHEEPNDSSLSASPAMPFTDRTKQTVSYELGAGLQYLLWDDQQRQVQYHASAGYQYFNLDTATLGPSAAQTSSARLKVKNLYTQAVIFTLAVSFGQ</sequence>
<gene>
    <name evidence="2" type="ORF">Ljor_0681</name>
</gene>
<dbReference type="Proteomes" id="UP000055035">
    <property type="component" value="Unassembled WGS sequence"/>
</dbReference>
<dbReference type="STRING" id="456.Ljor_0681"/>
<proteinExistence type="predicted"/>
<reference evidence="2 3" key="1">
    <citation type="submission" date="2015-11" db="EMBL/GenBank/DDBJ databases">
        <title>Genomic analysis of 38 Legionella species identifies large and diverse effector repertoires.</title>
        <authorList>
            <person name="Burstein D."/>
            <person name="Amaro F."/>
            <person name="Zusman T."/>
            <person name="Lifshitz Z."/>
            <person name="Cohen O."/>
            <person name="Gilbert J.A."/>
            <person name="Pupko T."/>
            <person name="Shuman H.A."/>
            <person name="Segal G."/>
        </authorList>
    </citation>
    <scope>NUCLEOTIDE SEQUENCE [LARGE SCALE GENOMIC DNA]</scope>
    <source>
        <strain evidence="2 3">BL-540</strain>
    </source>
</reference>
<evidence type="ECO:0000313" key="3">
    <source>
        <dbReference type="Proteomes" id="UP000055035"/>
    </source>
</evidence>
<name>A0A0W0V8A2_9GAMM</name>